<feature type="domain" description="Cytochrome c-type biogenesis protein H TPR" evidence="8">
    <location>
        <begin position="130"/>
        <end position="262"/>
    </location>
</feature>
<keyword evidence="6" id="KW-0175">Coiled coil</keyword>
<dbReference type="Proteomes" id="UP001479520">
    <property type="component" value="Chromosome"/>
</dbReference>
<dbReference type="Gene3D" id="1.25.40.10">
    <property type="entry name" value="Tetratricopeptide repeat domain"/>
    <property type="match status" value="1"/>
</dbReference>
<evidence type="ECO:0000256" key="3">
    <source>
        <dbReference type="ARBA" id="ARBA00022748"/>
    </source>
</evidence>
<evidence type="ECO:0000256" key="5">
    <source>
        <dbReference type="PROSITE-ProRule" id="PRU00339"/>
    </source>
</evidence>
<evidence type="ECO:0000256" key="7">
    <source>
        <dbReference type="SAM" id="Phobius"/>
    </source>
</evidence>
<dbReference type="InterPro" id="IPR017560">
    <property type="entry name" value="Cyt_c_biogenesis_CcmI"/>
</dbReference>
<keyword evidence="7" id="KW-1133">Transmembrane helix</keyword>
<dbReference type="InterPro" id="IPR051263">
    <property type="entry name" value="C-type_cytochrome_biogenesis"/>
</dbReference>
<name>A0ABZ2XLB6_9RHOO</name>
<feature type="transmembrane region" description="Helical" evidence="7">
    <location>
        <begin position="99"/>
        <end position="117"/>
    </location>
</feature>
<organism evidence="9 10">
    <name type="scientific">Azonexus hydrophilus</name>
    <dbReference type="NCBI Taxonomy" id="418702"/>
    <lineage>
        <taxon>Bacteria</taxon>
        <taxon>Pseudomonadati</taxon>
        <taxon>Pseudomonadota</taxon>
        <taxon>Betaproteobacteria</taxon>
        <taxon>Rhodocyclales</taxon>
        <taxon>Azonexaceae</taxon>
        <taxon>Azonexus</taxon>
    </lineage>
</organism>
<evidence type="ECO:0000259" key="8">
    <source>
        <dbReference type="Pfam" id="PF23914"/>
    </source>
</evidence>
<accession>A0ABZ2XLB6</accession>
<sequence length="279" mass="30570">MTQFAIYAALVVLAGLALLLPVLWFGKRNKTTAADRKEANLAIFRDQLADLEREHQEEIITREEFEQAHTELKRRLLEEVESDNDDQAGTARPTSRPTAIALILLLPLAALLGYLFLGNPKALDPANTAPQKQMTADDINAMVARLAARMETNPDDLNGWVMLGRSYKMLGRYDDAVAAYGKAETLIDKDPELLASYAETLAMASGQGLTGKAKEQIDKALKLDPKHAHTLFLAGAAAMEAGDAKNAIAYWEALLPQVEPGSELDQMLRAGIEQMKQAK</sequence>
<feature type="repeat" description="TPR" evidence="5">
    <location>
        <begin position="157"/>
        <end position="190"/>
    </location>
</feature>
<dbReference type="InterPro" id="IPR056413">
    <property type="entry name" value="TPR_CcmH_CycH"/>
</dbReference>
<feature type="coiled-coil region" evidence="6">
    <location>
        <begin position="34"/>
        <end position="68"/>
    </location>
</feature>
<dbReference type="InterPro" id="IPR011990">
    <property type="entry name" value="TPR-like_helical_dom_sf"/>
</dbReference>
<evidence type="ECO:0000256" key="6">
    <source>
        <dbReference type="SAM" id="Coils"/>
    </source>
</evidence>
<evidence type="ECO:0000313" key="9">
    <source>
        <dbReference type="EMBL" id="WZJ22056.1"/>
    </source>
</evidence>
<dbReference type="EMBL" id="CP151406">
    <property type="protein sequence ID" value="WZJ22056.1"/>
    <property type="molecule type" value="Genomic_DNA"/>
</dbReference>
<dbReference type="NCBIfam" id="TIGR03142">
    <property type="entry name" value="cytochro_ccmI"/>
    <property type="match status" value="1"/>
</dbReference>
<dbReference type="SUPFAM" id="SSF48452">
    <property type="entry name" value="TPR-like"/>
    <property type="match status" value="1"/>
</dbReference>
<dbReference type="InterPro" id="IPR019734">
    <property type="entry name" value="TPR_rpt"/>
</dbReference>
<evidence type="ECO:0000313" key="10">
    <source>
        <dbReference type="Proteomes" id="UP001479520"/>
    </source>
</evidence>
<feature type="transmembrane region" description="Helical" evidence="7">
    <location>
        <begin position="6"/>
        <end position="26"/>
    </location>
</feature>
<protein>
    <submittedName>
        <fullName evidence="9">C-type cytochrome biogenesis protein CcmI</fullName>
    </submittedName>
</protein>
<keyword evidence="2" id="KW-0677">Repeat</keyword>
<keyword evidence="4 5" id="KW-0802">TPR repeat</keyword>
<evidence type="ECO:0000256" key="1">
    <source>
        <dbReference type="ARBA" id="ARBA00004196"/>
    </source>
</evidence>
<evidence type="ECO:0000256" key="4">
    <source>
        <dbReference type="ARBA" id="ARBA00022803"/>
    </source>
</evidence>
<keyword evidence="10" id="KW-1185">Reference proteome</keyword>
<dbReference type="Pfam" id="PF23914">
    <property type="entry name" value="TPR_CcmH_CycH"/>
    <property type="match status" value="1"/>
</dbReference>
<reference evidence="9 10" key="1">
    <citation type="submission" date="2024-04" db="EMBL/GenBank/DDBJ databases">
        <title>Dissimilatory iodate-reducing microorganisms contribute to the enrichment of iodine in groundwater.</title>
        <authorList>
            <person name="Jiang Z."/>
        </authorList>
    </citation>
    <scope>NUCLEOTIDE SEQUENCE [LARGE SCALE GENOMIC DNA]</scope>
    <source>
        <strain evidence="9 10">NCP973</strain>
    </source>
</reference>
<dbReference type="PROSITE" id="PS50005">
    <property type="entry name" value="TPR"/>
    <property type="match status" value="1"/>
</dbReference>
<keyword evidence="7" id="KW-0472">Membrane</keyword>
<keyword evidence="7" id="KW-0812">Transmembrane</keyword>
<dbReference type="RefSeq" id="WP_341744003.1">
    <property type="nucleotide sequence ID" value="NZ_CP151406.1"/>
</dbReference>
<keyword evidence="3" id="KW-0201">Cytochrome c-type biogenesis</keyword>
<gene>
    <name evidence="9" type="primary">ccmI</name>
    <name evidence="9" type="ORF">AADV58_02590</name>
</gene>
<proteinExistence type="predicted"/>
<dbReference type="PANTHER" id="PTHR47870">
    <property type="entry name" value="CYTOCHROME C-TYPE BIOGENESIS PROTEIN CCMH"/>
    <property type="match status" value="1"/>
</dbReference>
<evidence type="ECO:0000256" key="2">
    <source>
        <dbReference type="ARBA" id="ARBA00022737"/>
    </source>
</evidence>
<comment type="subcellular location">
    <subcellularLocation>
        <location evidence="1">Cell envelope</location>
    </subcellularLocation>
</comment>
<dbReference type="PANTHER" id="PTHR47870:SF4">
    <property type="entry name" value="CYTOCHROME C-TYPE BIOGENESIS PROTEIN CYCH"/>
    <property type="match status" value="1"/>
</dbReference>